<dbReference type="EMBL" id="JAHSPR010000007">
    <property type="protein sequence ID" value="MBV4397681.1"/>
    <property type="molecule type" value="Genomic_DNA"/>
</dbReference>
<dbReference type="RefSeq" id="WP_217735250.1">
    <property type="nucleotide sequence ID" value="NZ_JAHSPR010000007.1"/>
</dbReference>
<dbReference type="PROSITE" id="PS50943">
    <property type="entry name" value="HTH_CROC1"/>
    <property type="match status" value="1"/>
</dbReference>
<dbReference type="InterPro" id="IPR001387">
    <property type="entry name" value="Cro/C1-type_HTH"/>
</dbReference>
<dbReference type="CDD" id="cd00093">
    <property type="entry name" value="HTH_XRE"/>
    <property type="match status" value="1"/>
</dbReference>
<comment type="caution">
    <text evidence="2">The sequence shown here is derived from an EMBL/GenBank/DDBJ whole genome shotgun (WGS) entry which is preliminary data.</text>
</comment>
<protein>
    <submittedName>
        <fullName evidence="2">Helix-turn-helix domain-containing protein</fullName>
    </submittedName>
</protein>
<name>A0ABS6NPX2_9BURK</name>
<evidence type="ECO:0000313" key="2">
    <source>
        <dbReference type="EMBL" id="MBV4397681.1"/>
    </source>
</evidence>
<proteinExistence type="predicted"/>
<evidence type="ECO:0000259" key="1">
    <source>
        <dbReference type="PROSITE" id="PS50943"/>
    </source>
</evidence>
<reference evidence="2 3" key="1">
    <citation type="submission" date="2021-06" db="EMBL/GenBank/DDBJ databases">
        <authorList>
            <person name="Lu T."/>
            <person name="Wang Q."/>
            <person name="Han X."/>
        </authorList>
    </citation>
    <scope>NUCLEOTIDE SEQUENCE [LARGE SCALE GENOMIC DNA]</scope>
    <source>
        <strain evidence="2 3">LAM0050</strain>
    </source>
</reference>
<dbReference type="Proteomes" id="UP000722165">
    <property type="component" value="Unassembled WGS sequence"/>
</dbReference>
<sequence length="92" mass="10591">MVMRSIRSAIGYNQIQFAELIGSSKPTIARIETLEIPMKDELYARMVERLEEFGIKIDSNQDGVSLHFDERAIAVLEGRLQDADLRRPDRKK</sequence>
<evidence type="ECO:0000313" key="3">
    <source>
        <dbReference type="Proteomes" id="UP000722165"/>
    </source>
</evidence>
<gene>
    <name evidence="2" type="ORF">KU392_10515</name>
</gene>
<feature type="domain" description="HTH cro/C1-type" evidence="1">
    <location>
        <begin position="3"/>
        <end position="33"/>
    </location>
</feature>
<accession>A0ABS6NPX2</accession>
<organism evidence="2 3">
    <name type="scientific">Advenella alkanexedens</name>
    <dbReference type="NCBI Taxonomy" id="1481665"/>
    <lineage>
        <taxon>Bacteria</taxon>
        <taxon>Pseudomonadati</taxon>
        <taxon>Pseudomonadota</taxon>
        <taxon>Betaproteobacteria</taxon>
        <taxon>Burkholderiales</taxon>
        <taxon>Alcaligenaceae</taxon>
    </lineage>
</organism>
<keyword evidence="3" id="KW-1185">Reference proteome</keyword>